<dbReference type="Proteomes" id="UP001205843">
    <property type="component" value="Unassembled WGS sequence"/>
</dbReference>
<name>A0AAE3KBQ2_9GAMM</name>
<dbReference type="EMBL" id="JALJXV010000004">
    <property type="protein sequence ID" value="MCP1674974.1"/>
    <property type="molecule type" value="Genomic_DNA"/>
</dbReference>
<dbReference type="CDD" id="cd05266">
    <property type="entry name" value="SDR_a4"/>
    <property type="match status" value="1"/>
</dbReference>
<protein>
    <submittedName>
        <fullName evidence="2">Nucleoside-diphosphate-sugar epimerase</fullName>
    </submittedName>
</protein>
<dbReference type="GO" id="GO:0004029">
    <property type="term" value="F:aldehyde dehydrogenase (NAD+) activity"/>
    <property type="evidence" value="ECO:0007669"/>
    <property type="project" value="TreeGrafter"/>
</dbReference>
<dbReference type="RefSeq" id="WP_253477665.1">
    <property type="nucleotide sequence ID" value="NZ_JALJXV010000004.1"/>
</dbReference>
<dbReference type="Pfam" id="PF01370">
    <property type="entry name" value="Epimerase"/>
    <property type="match status" value="1"/>
</dbReference>
<proteinExistence type="predicted"/>
<dbReference type="Gene3D" id="3.40.50.720">
    <property type="entry name" value="NAD(P)-binding Rossmann-like Domain"/>
    <property type="match status" value="1"/>
</dbReference>
<dbReference type="PANTHER" id="PTHR48079">
    <property type="entry name" value="PROTEIN YEEZ"/>
    <property type="match status" value="1"/>
</dbReference>
<sequence>MKLLIAGCGELGITLGLRLCAAGHTVHGLRRRGDRIPAPIQPIIADLADPATLTALPPSVDSLVYTATPGAFSDSGYEAAYVNGLRNILDALPDAGRQLQRAIFVSSTSVYGDVEGDWVTEDTPTRPTSFSGRRLLQAEAIALGLPQGLVVRFGGIYGPGRERMLRKVRNAEPVSAEPPRWTNRIHRDDCVGVLEHLLHLQNPESVYLGVDDHPCPMHEVTDWLATQLALPKPPRGDASEATARGGNKRCSNRRLRVSGYRFVHPDFRSGYGEMLRQASTDDDAPPPA</sequence>
<dbReference type="AlphaFoldDB" id="A0AAE3KBQ2"/>
<evidence type="ECO:0000259" key="1">
    <source>
        <dbReference type="Pfam" id="PF01370"/>
    </source>
</evidence>
<dbReference type="InterPro" id="IPR036291">
    <property type="entry name" value="NAD(P)-bd_dom_sf"/>
</dbReference>
<reference evidence="2" key="1">
    <citation type="submission" date="2022-03" db="EMBL/GenBank/DDBJ databases">
        <title>Genomic Encyclopedia of Type Strains, Phase III (KMG-III): the genomes of soil and plant-associated and newly described type strains.</title>
        <authorList>
            <person name="Whitman W."/>
        </authorList>
    </citation>
    <scope>NUCLEOTIDE SEQUENCE</scope>
    <source>
        <strain evidence="2">ANL 6-2</strain>
    </source>
</reference>
<dbReference type="InterPro" id="IPR001509">
    <property type="entry name" value="Epimerase_deHydtase"/>
</dbReference>
<dbReference type="PANTHER" id="PTHR48079:SF6">
    <property type="entry name" value="NAD(P)-BINDING DOMAIN-CONTAINING PROTEIN-RELATED"/>
    <property type="match status" value="1"/>
</dbReference>
<dbReference type="GO" id="GO:0005737">
    <property type="term" value="C:cytoplasm"/>
    <property type="evidence" value="ECO:0007669"/>
    <property type="project" value="TreeGrafter"/>
</dbReference>
<evidence type="ECO:0000313" key="3">
    <source>
        <dbReference type="Proteomes" id="UP001205843"/>
    </source>
</evidence>
<gene>
    <name evidence="2" type="ORF">J2T57_002112</name>
</gene>
<comment type="caution">
    <text evidence="2">The sequence shown here is derived from an EMBL/GenBank/DDBJ whole genome shotgun (WGS) entry which is preliminary data.</text>
</comment>
<dbReference type="SUPFAM" id="SSF51735">
    <property type="entry name" value="NAD(P)-binding Rossmann-fold domains"/>
    <property type="match status" value="1"/>
</dbReference>
<keyword evidence="3" id="KW-1185">Reference proteome</keyword>
<evidence type="ECO:0000313" key="2">
    <source>
        <dbReference type="EMBL" id="MCP1674974.1"/>
    </source>
</evidence>
<feature type="domain" description="NAD-dependent epimerase/dehydratase" evidence="1">
    <location>
        <begin position="9"/>
        <end position="160"/>
    </location>
</feature>
<organism evidence="2 3">
    <name type="scientific">Natronocella acetinitrilica</name>
    <dbReference type="NCBI Taxonomy" id="414046"/>
    <lineage>
        <taxon>Bacteria</taxon>
        <taxon>Pseudomonadati</taxon>
        <taxon>Pseudomonadota</taxon>
        <taxon>Gammaproteobacteria</taxon>
        <taxon>Chromatiales</taxon>
        <taxon>Ectothiorhodospiraceae</taxon>
        <taxon>Natronocella</taxon>
    </lineage>
</organism>
<dbReference type="InterPro" id="IPR051783">
    <property type="entry name" value="NAD(P)-dependent_oxidoreduct"/>
</dbReference>
<accession>A0AAE3KBQ2</accession>